<dbReference type="Proteomes" id="UP000244523">
    <property type="component" value="Unassembled WGS sequence"/>
</dbReference>
<dbReference type="RefSeq" id="WP_108387092.1">
    <property type="nucleotide sequence ID" value="NZ_QBUD01000008.1"/>
</dbReference>
<evidence type="ECO:0000313" key="1">
    <source>
        <dbReference type="EMBL" id="PUB13222.1"/>
    </source>
</evidence>
<reference evidence="1 2" key="1">
    <citation type="submission" date="2018-04" db="EMBL/GenBank/DDBJ databases">
        <title>Genomic Encyclopedia of Archaeal and Bacterial Type Strains, Phase II (KMG-II): from individual species to whole genera.</title>
        <authorList>
            <person name="Goeker M."/>
        </authorList>
    </citation>
    <scope>NUCLEOTIDE SEQUENCE [LARGE SCALE GENOMIC DNA]</scope>
    <source>
        <strain evidence="1 2">DSM 29955</strain>
    </source>
</reference>
<sequence length="197" mass="20742">MRSINLAGFLFMAACGGSGGDDYAAPVPAAIDPFAAFASAYRQADALPFTPEVQLVDLGSAQYLGEMRIDLPLVSGADPEPYLGRMRMEVAFDGSADPISGTIDRFAGPAGDLAGRLNIKEGFVDISSNPRIDPRLDAEFEGALTKGSERYEVNGAFFGDIFGEDGRNIAGLVYGGTIARDAESDVFDGSFVVAHTD</sequence>
<accession>A0A2T6KDW2</accession>
<name>A0A2T6KDW2_9RHOB</name>
<proteinExistence type="predicted"/>
<evidence type="ECO:0000313" key="2">
    <source>
        <dbReference type="Proteomes" id="UP000244523"/>
    </source>
</evidence>
<evidence type="ECO:0008006" key="3">
    <source>
        <dbReference type="Google" id="ProtNLM"/>
    </source>
</evidence>
<keyword evidence="2" id="KW-1185">Reference proteome</keyword>
<dbReference type="AlphaFoldDB" id="A0A2T6KDW2"/>
<protein>
    <recommendedName>
        <fullName evidence="3">Transferrin-binding protein B C-lobe/N-lobe beta barrel domain-containing protein</fullName>
    </recommendedName>
</protein>
<dbReference type="PROSITE" id="PS51257">
    <property type="entry name" value="PROKAR_LIPOPROTEIN"/>
    <property type="match status" value="1"/>
</dbReference>
<dbReference type="EMBL" id="QBUD01000008">
    <property type="protein sequence ID" value="PUB13222.1"/>
    <property type="molecule type" value="Genomic_DNA"/>
</dbReference>
<gene>
    <name evidence="1" type="ORF">C8N45_108143</name>
</gene>
<organism evidence="1 2">
    <name type="scientific">Yoonia sediminilitoris</name>
    <dbReference type="NCBI Taxonomy" id="1286148"/>
    <lineage>
        <taxon>Bacteria</taxon>
        <taxon>Pseudomonadati</taxon>
        <taxon>Pseudomonadota</taxon>
        <taxon>Alphaproteobacteria</taxon>
        <taxon>Rhodobacterales</taxon>
        <taxon>Paracoccaceae</taxon>
        <taxon>Yoonia</taxon>
    </lineage>
</organism>
<comment type="caution">
    <text evidence="1">The sequence shown here is derived from an EMBL/GenBank/DDBJ whole genome shotgun (WGS) entry which is preliminary data.</text>
</comment>